<evidence type="ECO:0000256" key="1">
    <source>
        <dbReference type="SAM" id="MobiDB-lite"/>
    </source>
</evidence>
<gene>
    <name evidence="2" type="ORF">BDV30DRAFT_232743</name>
</gene>
<feature type="compositionally biased region" description="Acidic residues" evidence="1">
    <location>
        <begin position="457"/>
        <end position="505"/>
    </location>
</feature>
<dbReference type="Proteomes" id="UP000326289">
    <property type="component" value="Unassembled WGS sequence"/>
</dbReference>
<evidence type="ECO:0000313" key="2">
    <source>
        <dbReference type="EMBL" id="KAB8279601.1"/>
    </source>
</evidence>
<reference evidence="2 3" key="1">
    <citation type="submission" date="2019-04" db="EMBL/GenBank/DDBJ databases">
        <title>Fungal friends and foes A comparative genomics study of 23 Aspergillus species from section Flavi.</title>
        <authorList>
            <consortium name="DOE Joint Genome Institute"/>
            <person name="Kjaerbolling I."/>
            <person name="Vesth T.C."/>
            <person name="Frisvad J.C."/>
            <person name="Nybo J.L."/>
            <person name="Theobald S."/>
            <person name="Kildgaard S."/>
            <person name="Petersen T.I."/>
            <person name="Kuo A."/>
            <person name="Sato A."/>
            <person name="Lyhne E.K."/>
            <person name="Kogle M.E."/>
            <person name="Wiebenga A."/>
            <person name="Kun R.S."/>
            <person name="Lubbers R.J."/>
            <person name="Makela M.R."/>
            <person name="Barry K."/>
            <person name="Chovatia M."/>
            <person name="Clum A."/>
            <person name="Daum C."/>
            <person name="Haridas S."/>
            <person name="He G."/>
            <person name="LaButti K."/>
            <person name="Lipzen A."/>
            <person name="Mondo S."/>
            <person name="Pangilinan J."/>
            <person name="Riley R."/>
            <person name="Salamov A."/>
            <person name="Simmons B.A."/>
            <person name="Magnuson J.K."/>
            <person name="Henrissat B."/>
            <person name="Mortensen U.H."/>
            <person name="Larsen T.O."/>
            <person name="De vries R.P."/>
            <person name="Grigoriev I.V."/>
            <person name="Machida M."/>
            <person name="Baker S.E."/>
            <person name="Andersen M.R."/>
        </authorList>
    </citation>
    <scope>NUCLEOTIDE SEQUENCE [LARGE SCALE GENOMIC DNA]</scope>
    <source>
        <strain evidence="2 3">CBS 117635</strain>
    </source>
</reference>
<feature type="region of interest" description="Disordered" evidence="1">
    <location>
        <begin position="452"/>
        <end position="505"/>
    </location>
</feature>
<dbReference type="EMBL" id="ML732764">
    <property type="protein sequence ID" value="KAB8279601.1"/>
    <property type="molecule type" value="Genomic_DNA"/>
</dbReference>
<organism evidence="2 3">
    <name type="scientific">Aspergillus minisclerotigenes</name>
    <dbReference type="NCBI Taxonomy" id="656917"/>
    <lineage>
        <taxon>Eukaryota</taxon>
        <taxon>Fungi</taxon>
        <taxon>Dikarya</taxon>
        <taxon>Ascomycota</taxon>
        <taxon>Pezizomycotina</taxon>
        <taxon>Eurotiomycetes</taxon>
        <taxon>Eurotiomycetidae</taxon>
        <taxon>Eurotiales</taxon>
        <taxon>Aspergillaceae</taxon>
        <taxon>Aspergillus</taxon>
        <taxon>Aspergillus subgen. Circumdati</taxon>
    </lineage>
</organism>
<evidence type="ECO:0000313" key="3">
    <source>
        <dbReference type="Proteomes" id="UP000326289"/>
    </source>
</evidence>
<accession>A0A5N6JL36</accession>
<keyword evidence="3" id="KW-1185">Reference proteome</keyword>
<dbReference type="SUPFAM" id="SSF52047">
    <property type="entry name" value="RNI-like"/>
    <property type="match status" value="1"/>
</dbReference>
<name>A0A5N6JL36_9EURO</name>
<dbReference type="InterPro" id="IPR032675">
    <property type="entry name" value="LRR_dom_sf"/>
</dbReference>
<proteinExistence type="predicted"/>
<evidence type="ECO:0008006" key="4">
    <source>
        <dbReference type="Google" id="ProtNLM"/>
    </source>
</evidence>
<dbReference type="AlphaFoldDB" id="A0A5N6JL36"/>
<protein>
    <recommendedName>
        <fullName evidence="4">F-box domain-containing protein</fullName>
    </recommendedName>
</protein>
<dbReference type="Gene3D" id="3.80.10.10">
    <property type="entry name" value="Ribonuclease Inhibitor"/>
    <property type="match status" value="1"/>
</dbReference>
<sequence>MVQLQDLPIELLSHCLSFIKSRNLTRILSVKSLNRDGMLSITPQIRYNLMNVSLVSRKFRDLAQPLLFRDFEENGDLDRLIRFLRAVIVRPQLGKYVHVVTMNPKGRGSTEAFGEDLPKQDSDLFTDTAQELGLGDEEEAWLRGINEVDASSLLALLLTKTPNLRLLYFPGNTFSVGLLDTLVARDPSFLSNLEELHVTSDKERPNYCIAALDNTLTLSRLKIVVSQLGVLMTNDILSSWAPNTLPLERLYLLQSHVEYNSLKKLIQACKKLTHFTFVDCTTNRDYLRDWWREFDEADLHEALLPHQEYLEELGIDYFDKPFLRGPIESSAEFSEGRLPSLRDFTVLKYLIIPFSVLSSHPEFPPSLKRLKITHCDTSIWNITYCIATDCKKGRYPDLEQVKLESSDINHRIELEGQKIPEGQTPEQYFWNLRNLFKDTNVDYQILSPLDPRIHVDDDSEEEDDFPGDDSPEHDFPEDEFSEYGFSDEYETEGSIDPDDGIDQFI</sequence>